<evidence type="ECO:0000313" key="6">
    <source>
        <dbReference type="EMBL" id="KAF6158395.1"/>
    </source>
</evidence>
<dbReference type="InterPro" id="IPR006564">
    <property type="entry name" value="Znf_PMZ"/>
</dbReference>
<evidence type="ECO:0000256" key="1">
    <source>
        <dbReference type="ARBA" id="ARBA00022723"/>
    </source>
</evidence>
<dbReference type="EMBL" id="JACGCM010001224">
    <property type="protein sequence ID" value="KAF6158395.1"/>
    <property type="molecule type" value="Genomic_DNA"/>
</dbReference>
<keyword evidence="2 4" id="KW-0863">Zinc-finger</keyword>
<accession>A0A7J7MU12</accession>
<dbReference type="PANTHER" id="PTHR31973">
    <property type="entry name" value="POLYPROTEIN, PUTATIVE-RELATED"/>
    <property type="match status" value="1"/>
</dbReference>
<dbReference type="GO" id="GO:0008270">
    <property type="term" value="F:zinc ion binding"/>
    <property type="evidence" value="ECO:0007669"/>
    <property type="project" value="UniProtKB-KW"/>
</dbReference>
<reference evidence="6 7" key="1">
    <citation type="journal article" date="2020" name="IScience">
        <title>Genome Sequencing of the Endangered Kingdonia uniflora (Circaeasteraceae, Ranunculales) Reveals Potential Mechanisms of Evolutionary Specialization.</title>
        <authorList>
            <person name="Sun Y."/>
            <person name="Deng T."/>
            <person name="Zhang A."/>
            <person name="Moore M.J."/>
            <person name="Landis J.B."/>
            <person name="Lin N."/>
            <person name="Zhang H."/>
            <person name="Zhang X."/>
            <person name="Huang J."/>
            <person name="Zhang X."/>
            <person name="Sun H."/>
            <person name="Wang H."/>
        </authorList>
    </citation>
    <scope>NUCLEOTIDE SEQUENCE [LARGE SCALE GENOMIC DNA]</scope>
    <source>
        <strain evidence="6">TB1705</strain>
        <tissue evidence="6">Leaf</tissue>
    </source>
</reference>
<organism evidence="6 7">
    <name type="scientific">Kingdonia uniflora</name>
    <dbReference type="NCBI Taxonomy" id="39325"/>
    <lineage>
        <taxon>Eukaryota</taxon>
        <taxon>Viridiplantae</taxon>
        <taxon>Streptophyta</taxon>
        <taxon>Embryophyta</taxon>
        <taxon>Tracheophyta</taxon>
        <taxon>Spermatophyta</taxon>
        <taxon>Magnoliopsida</taxon>
        <taxon>Ranunculales</taxon>
        <taxon>Circaeasteraceae</taxon>
        <taxon>Kingdonia</taxon>
    </lineage>
</organism>
<dbReference type="SMART" id="SM00575">
    <property type="entry name" value="ZnF_PMZ"/>
    <property type="match status" value="1"/>
</dbReference>
<keyword evidence="1" id="KW-0479">Metal-binding</keyword>
<name>A0A7J7MU12_9MAGN</name>
<dbReference type="PROSITE" id="PS50966">
    <property type="entry name" value="ZF_SWIM"/>
    <property type="match status" value="1"/>
</dbReference>
<keyword evidence="7" id="KW-1185">Reference proteome</keyword>
<evidence type="ECO:0000256" key="3">
    <source>
        <dbReference type="ARBA" id="ARBA00022833"/>
    </source>
</evidence>
<evidence type="ECO:0000256" key="2">
    <source>
        <dbReference type="ARBA" id="ARBA00022771"/>
    </source>
</evidence>
<keyword evidence="3" id="KW-0862">Zinc</keyword>
<comment type="caution">
    <text evidence="6">The sequence shown here is derived from an EMBL/GenBank/DDBJ whole genome shotgun (WGS) entry which is preliminary data.</text>
</comment>
<protein>
    <recommendedName>
        <fullName evidence="5">SWIM-type domain-containing protein</fullName>
    </recommendedName>
</protein>
<dbReference type="OrthoDB" id="785835at2759"/>
<gene>
    <name evidence="6" type="ORF">GIB67_018292</name>
</gene>
<sequence>MKTAASKKRKSRDCGDTIRVGMNLYLKGLKLNCKEEEVWQTKNGAQTGSGHQIEVIGQTENGAQTWSGHQTEDIGVDNTDEVEQWTRWAKLHPDSLDVEEGYYSTHTSLEDDGTPTQEDIDRLDEELRNFAEIHKTSFLKKRIQHLSTISKAVDKNKLAHAGWVAKEVEEMIRSVRSTRPCDAQEAIWTKYGVHVSYHTAWNAWTICMERIVVSYDEGTCISYKGLMEGWSIGCRPLLGLGGCFLKGKYGGVCLSIIGLDGNNGLFPIAVFFCRHMYKNMKKYHRGSHLEKLVWEAAKAWKQTEKKEFLNQLKLDNPTAYDWLDREPYERWCRSHFDFRLVPRAVTHIEKMSNFLGQYWVEGTTDKCFVVISRSGKKWKVNLEILECQCREWQLTGLLCVHAVCVLIPLRHPWIEYYSEFHTVAKYVATYNLPIHAIDDPSEWGQILLQLQPLNCKLYYLKLLLNDKFACSQDTLCYLHL</sequence>
<dbReference type="InterPro" id="IPR007527">
    <property type="entry name" value="Znf_SWIM"/>
</dbReference>
<feature type="domain" description="SWIM-type" evidence="5">
    <location>
        <begin position="378"/>
        <end position="410"/>
    </location>
</feature>
<evidence type="ECO:0000256" key="4">
    <source>
        <dbReference type="PROSITE-ProRule" id="PRU00325"/>
    </source>
</evidence>
<dbReference type="Proteomes" id="UP000541444">
    <property type="component" value="Unassembled WGS sequence"/>
</dbReference>
<dbReference type="PANTHER" id="PTHR31973:SF197">
    <property type="entry name" value="SWIM-TYPE DOMAIN-CONTAINING PROTEIN"/>
    <property type="match status" value="1"/>
</dbReference>
<evidence type="ECO:0000313" key="7">
    <source>
        <dbReference type="Proteomes" id="UP000541444"/>
    </source>
</evidence>
<proteinExistence type="predicted"/>
<dbReference type="Pfam" id="PF04434">
    <property type="entry name" value="SWIM"/>
    <property type="match status" value="1"/>
</dbReference>
<evidence type="ECO:0000259" key="5">
    <source>
        <dbReference type="PROSITE" id="PS50966"/>
    </source>
</evidence>
<dbReference type="AlphaFoldDB" id="A0A7J7MU12"/>